<dbReference type="SUPFAM" id="SSF56935">
    <property type="entry name" value="Porins"/>
    <property type="match status" value="1"/>
</dbReference>
<dbReference type="GO" id="GO:0009279">
    <property type="term" value="C:cell outer membrane"/>
    <property type="evidence" value="ECO:0007669"/>
    <property type="project" value="UniProtKB-SubCell"/>
</dbReference>
<gene>
    <name evidence="6" type="ORF">F4Y60_00635</name>
</gene>
<dbReference type="EMBL" id="VXRY01000026">
    <property type="protein sequence ID" value="MXY32606.1"/>
    <property type="molecule type" value="Genomic_DNA"/>
</dbReference>
<feature type="compositionally biased region" description="Polar residues" evidence="4">
    <location>
        <begin position="460"/>
        <end position="474"/>
    </location>
</feature>
<comment type="caution">
    <text evidence="6">The sequence shown here is derived from an EMBL/GenBank/DDBJ whole genome shotgun (WGS) entry which is preliminary data.</text>
</comment>
<accession>A0A6B0Y0T1</accession>
<dbReference type="PANTHER" id="PTHR47234:SF2">
    <property type="entry name" value="TONB-DEPENDENT RECEPTOR"/>
    <property type="match status" value="1"/>
</dbReference>
<evidence type="ECO:0000256" key="1">
    <source>
        <dbReference type="ARBA" id="ARBA00004442"/>
    </source>
</evidence>
<reference evidence="6" key="1">
    <citation type="submission" date="2019-09" db="EMBL/GenBank/DDBJ databases">
        <title>Characterisation of the sponge microbiome using genome-centric metagenomics.</title>
        <authorList>
            <person name="Engelberts J.P."/>
            <person name="Robbins S.J."/>
            <person name="De Goeij J.M."/>
            <person name="Aranda M."/>
            <person name="Bell S.C."/>
            <person name="Webster N.S."/>
        </authorList>
    </citation>
    <scope>NUCLEOTIDE SEQUENCE</scope>
    <source>
        <strain evidence="6">SB0664_bin_43</strain>
    </source>
</reference>
<dbReference type="PANTHER" id="PTHR47234">
    <property type="match status" value="1"/>
</dbReference>
<dbReference type="Pfam" id="PF00593">
    <property type="entry name" value="TonB_dep_Rec_b-barrel"/>
    <property type="match status" value="1"/>
</dbReference>
<evidence type="ECO:0000256" key="3">
    <source>
        <dbReference type="ARBA" id="ARBA00023237"/>
    </source>
</evidence>
<protein>
    <submittedName>
        <fullName evidence="6">TonB-dependent receptor</fullName>
    </submittedName>
</protein>
<evidence type="ECO:0000313" key="6">
    <source>
        <dbReference type="EMBL" id="MXY32606.1"/>
    </source>
</evidence>
<evidence type="ECO:0000256" key="2">
    <source>
        <dbReference type="ARBA" id="ARBA00023136"/>
    </source>
</evidence>
<dbReference type="Gene3D" id="2.40.170.20">
    <property type="entry name" value="TonB-dependent receptor, beta-barrel domain"/>
    <property type="match status" value="1"/>
</dbReference>
<dbReference type="InterPro" id="IPR036942">
    <property type="entry name" value="Beta-barrel_TonB_sf"/>
</dbReference>
<sequence>MPSKEGGNSWQGGIFWGGPVGESGGHMTVGVDVLKRQEIPARSREFSRSVWQEGGSFAEASNVSLAGNTVYVVQRDADGKFEGTRTVALGDCDQANGYAGPLRDPPGAEVPGDTGCGFAFGDIMWNTGDLEQRTAIVNLDQPLDDRNKLHLHANFGQGKWAFRYAPSVGTFSFHPTQRVLDEINDAAGSMIADEDDRFAIGHRFVGHGNRDWRSSYDEYDIAAGIEGRLTENLGYEASIGAYRIDASLLGNTFVHADRIREEVAAGNYDLVDPSAPVDPETHRQAIERTSLQEEVDAGGESLGARLALEGQTLARGDRKVAWTAGLKMGTVKVRSILRFRDNEGMTHDVTKVLGSGGVSFEGERKGVGVFGDMSVPLTGRTGFRFAARGDEYDDVGGLQSFRVAAEHRPTDVVTLRSSWGAGDRAPSMQHLHSTASQDHPYIQCDPGPGTPPRSDCPAPNSRQVTRETTGNPQLEPSEVERVSVGAEFRRHPFLVDVEWYRLSRSGLAGLRNPNWAMQNLEECSSGQQSNCIARVGGDITIHDSFANIVDTEISGITTRYQADFETDWGEIGLSGAWRHVLDAELRIEGNEDRYATSRNMARVRFEARRRSLTATWTVNYRAGFRNQADTGDFDDWTGHDVALDWNEPMGLEGARVTAGVFNLTDAGLTVDTANPNSVDGPEAAGWGRTFFLTLNKSF</sequence>
<feature type="domain" description="TonB-dependent receptor-like beta-barrel" evidence="5">
    <location>
        <begin position="203"/>
        <end position="663"/>
    </location>
</feature>
<feature type="region of interest" description="Disordered" evidence="4">
    <location>
        <begin position="418"/>
        <end position="479"/>
    </location>
</feature>
<keyword evidence="2" id="KW-0472">Membrane</keyword>
<organism evidence="6">
    <name type="scientific">Boseongicola sp. SB0664_bin_43</name>
    <dbReference type="NCBI Taxonomy" id="2604844"/>
    <lineage>
        <taxon>Bacteria</taxon>
        <taxon>Pseudomonadati</taxon>
        <taxon>Pseudomonadota</taxon>
        <taxon>Alphaproteobacteria</taxon>
        <taxon>Rhodobacterales</taxon>
        <taxon>Paracoccaceae</taxon>
        <taxon>Boseongicola</taxon>
    </lineage>
</organism>
<keyword evidence="6" id="KW-0675">Receptor</keyword>
<keyword evidence="3" id="KW-0998">Cell outer membrane</keyword>
<evidence type="ECO:0000256" key="4">
    <source>
        <dbReference type="SAM" id="MobiDB-lite"/>
    </source>
</evidence>
<name>A0A6B0Y0T1_9RHOB</name>
<comment type="subcellular location">
    <subcellularLocation>
        <location evidence="1">Cell outer membrane</location>
    </subcellularLocation>
</comment>
<evidence type="ECO:0000259" key="5">
    <source>
        <dbReference type="Pfam" id="PF00593"/>
    </source>
</evidence>
<dbReference type="AlphaFoldDB" id="A0A6B0Y0T1"/>
<dbReference type="InterPro" id="IPR000531">
    <property type="entry name" value="Beta-barrel_TonB"/>
</dbReference>
<proteinExistence type="predicted"/>